<sequence>MATSIKSLNLPESPPIYKLIGPSIILLGLGLGSGELILWPYLVSKYGLGIIWAAIIGITMQFFINMEIERYTLAKGESVFVGFSKLFRFAPYWFIFSTFIAWFWPGIIATSAKIFSSLLGIENFQYVGIAALLLIGLILSLGKSLYKTVESFQKILILVGLPIITFITLMIAKSSDYSALRAGIIGIGDGYRFLPQGIDLFVLLGALAYSGAGGNLNLAQSFYIKEKGYGMCKGSTGIQSLLFGKSKRLSLEGKTFTLNEKNISTFSKWWKLVNLEHLLVFLVTGAITILILALLSYSSVYGEGTTHSGIKFIEVQAQTIMTQFSPVFSTLFLVFVSLMLFGTQLTVLDSTSRIISENIAIIERKSRLSTVYYSVVWLQIVTGVIVFLSGYGDPITLVLIGAVINALAMACHIIMTYFLNNRALDKKIAPSLARKIIILTSFAIFVVLFTLSFLDAIKKMF</sequence>
<feature type="transmembrane region" description="Helical" evidence="1">
    <location>
        <begin position="124"/>
        <end position="146"/>
    </location>
</feature>
<dbReference type="AlphaFoldDB" id="A0A1V5SCC2"/>
<dbReference type="NCBIfam" id="NF037982">
    <property type="entry name" value="Nramp_1"/>
    <property type="match status" value="1"/>
</dbReference>
<evidence type="ECO:0000313" key="2">
    <source>
        <dbReference type="EMBL" id="OQA51851.1"/>
    </source>
</evidence>
<accession>A0A1V5SCC2</accession>
<dbReference type="Proteomes" id="UP000485367">
    <property type="component" value="Unassembled WGS sequence"/>
</dbReference>
<evidence type="ECO:0008006" key="3">
    <source>
        <dbReference type="Google" id="ProtNLM"/>
    </source>
</evidence>
<feature type="transmembrane region" description="Helical" evidence="1">
    <location>
        <begin position="278"/>
        <end position="297"/>
    </location>
</feature>
<keyword evidence="1" id="KW-0812">Transmembrane</keyword>
<keyword evidence="1" id="KW-1133">Transmembrane helix</keyword>
<reference evidence="2" key="1">
    <citation type="submission" date="2017-02" db="EMBL/GenBank/DDBJ databases">
        <title>Delving into the versatile metabolic prowess of the omnipresent phylum Bacteroidetes.</title>
        <authorList>
            <person name="Nobu M.K."/>
            <person name="Mei R."/>
            <person name="Narihiro T."/>
            <person name="Kuroda K."/>
            <person name="Liu W.-T."/>
        </authorList>
    </citation>
    <scope>NUCLEOTIDE SEQUENCE</scope>
    <source>
        <strain evidence="2">ADurb.Bin280</strain>
    </source>
</reference>
<feature type="transmembrane region" description="Helical" evidence="1">
    <location>
        <begin position="397"/>
        <end position="420"/>
    </location>
</feature>
<name>A0A1V5SCC2_9BACT</name>
<feature type="transmembrane region" description="Helical" evidence="1">
    <location>
        <begin position="92"/>
        <end position="112"/>
    </location>
</feature>
<proteinExistence type="predicted"/>
<feature type="transmembrane region" description="Helical" evidence="1">
    <location>
        <begin position="20"/>
        <end position="39"/>
    </location>
</feature>
<gene>
    <name evidence="2" type="ORF">BWY43_00781</name>
</gene>
<feature type="transmembrane region" description="Helical" evidence="1">
    <location>
        <begin position="46"/>
        <end position="64"/>
    </location>
</feature>
<feature type="transmembrane region" description="Helical" evidence="1">
    <location>
        <begin position="432"/>
        <end position="454"/>
    </location>
</feature>
<feature type="transmembrane region" description="Helical" evidence="1">
    <location>
        <begin position="327"/>
        <end position="349"/>
    </location>
</feature>
<protein>
    <recommendedName>
        <fullName evidence="3">Natural resistance-associated macrophage protein</fullName>
    </recommendedName>
</protein>
<evidence type="ECO:0000256" key="1">
    <source>
        <dbReference type="SAM" id="Phobius"/>
    </source>
</evidence>
<feature type="transmembrane region" description="Helical" evidence="1">
    <location>
        <begin position="370"/>
        <end position="391"/>
    </location>
</feature>
<organism evidence="2">
    <name type="scientific">candidate division WS2 bacterium ADurb.Bin280</name>
    <dbReference type="NCBI Taxonomy" id="1852829"/>
    <lineage>
        <taxon>Bacteria</taxon>
        <taxon>candidate division WS2</taxon>
    </lineage>
</organism>
<keyword evidence="1" id="KW-0472">Membrane</keyword>
<comment type="caution">
    <text evidence="2">The sequence shown here is derived from an EMBL/GenBank/DDBJ whole genome shotgun (WGS) entry which is preliminary data.</text>
</comment>
<dbReference type="EMBL" id="MWBO01000060">
    <property type="protein sequence ID" value="OQA51851.1"/>
    <property type="molecule type" value="Genomic_DNA"/>
</dbReference>
<feature type="transmembrane region" description="Helical" evidence="1">
    <location>
        <begin position="152"/>
        <end position="172"/>
    </location>
</feature>